<keyword evidence="3" id="KW-0325">Glycoprotein</keyword>
<name>A0AAW0HFC0_MYOGA</name>
<dbReference type="SMART" id="SM00409">
    <property type="entry name" value="IG"/>
    <property type="match status" value="1"/>
</dbReference>
<evidence type="ECO:0000256" key="4">
    <source>
        <dbReference type="ARBA" id="ARBA00023319"/>
    </source>
</evidence>
<dbReference type="FunFam" id="2.60.40.10:FF:000049">
    <property type="entry name" value="Leukocyte immunoglobulin-like receptor subfamily B member 1"/>
    <property type="match status" value="2"/>
</dbReference>
<organism evidence="8 9">
    <name type="scientific">Myodes glareolus</name>
    <name type="common">Bank vole</name>
    <name type="synonym">Clethrionomys glareolus</name>
    <dbReference type="NCBI Taxonomy" id="447135"/>
    <lineage>
        <taxon>Eukaryota</taxon>
        <taxon>Metazoa</taxon>
        <taxon>Chordata</taxon>
        <taxon>Craniata</taxon>
        <taxon>Vertebrata</taxon>
        <taxon>Euteleostomi</taxon>
        <taxon>Mammalia</taxon>
        <taxon>Eutheria</taxon>
        <taxon>Euarchontoglires</taxon>
        <taxon>Glires</taxon>
        <taxon>Rodentia</taxon>
        <taxon>Myomorpha</taxon>
        <taxon>Muroidea</taxon>
        <taxon>Cricetidae</taxon>
        <taxon>Arvicolinae</taxon>
        <taxon>Myodes</taxon>
    </lineage>
</organism>
<dbReference type="GO" id="GO:0002764">
    <property type="term" value="P:immune response-regulating signaling pathway"/>
    <property type="evidence" value="ECO:0007669"/>
    <property type="project" value="TreeGrafter"/>
</dbReference>
<dbReference type="Pfam" id="PF00047">
    <property type="entry name" value="ig"/>
    <property type="match status" value="1"/>
</dbReference>
<reference evidence="8 9" key="1">
    <citation type="journal article" date="2023" name="bioRxiv">
        <title>Conserved and derived expression patterns and positive selection on dental genes reveal complex evolutionary context of ever-growing rodent molars.</title>
        <authorList>
            <person name="Calamari Z.T."/>
            <person name="Song A."/>
            <person name="Cohen E."/>
            <person name="Akter M."/>
            <person name="Roy R.D."/>
            <person name="Hallikas O."/>
            <person name="Christensen M.M."/>
            <person name="Li P."/>
            <person name="Marangoni P."/>
            <person name="Jernvall J."/>
            <person name="Klein O.D."/>
        </authorList>
    </citation>
    <scope>NUCLEOTIDE SEQUENCE [LARGE SCALE GENOMIC DNA]</scope>
    <source>
        <strain evidence="8">V071</strain>
    </source>
</reference>
<dbReference type="InterPro" id="IPR036179">
    <property type="entry name" value="Ig-like_dom_sf"/>
</dbReference>
<evidence type="ECO:0000259" key="7">
    <source>
        <dbReference type="SMART" id="SM00409"/>
    </source>
</evidence>
<proteinExistence type="predicted"/>
<dbReference type="PANTHER" id="PTHR11738">
    <property type="entry name" value="MHC CLASS I NK CELL RECEPTOR"/>
    <property type="match status" value="1"/>
</dbReference>
<evidence type="ECO:0000313" key="9">
    <source>
        <dbReference type="Proteomes" id="UP001488838"/>
    </source>
</evidence>
<dbReference type="InterPro" id="IPR013783">
    <property type="entry name" value="Ig-like_fold"/>
</dbReference>
<keyword evidence="2" id="KW-1015">Disulfide bond</keyword>
<feature type="chain" id="PRO_5043328937" description="Immunoglobulin domain-containing protein" evidence="6">
    <location>
        <begin position="32"/>
        <end position="243"/>
    </location>
</feature>
<evidence type="ECO:0000256" key="5">
    <source>
        <dbReference type="SAM" id="MobiDB-lite"/>
    </source>
</evidence>
<feature type="compositionally biased region" description="Basic and acidic residues" evidence="5">
    <location>
        <begin position="225"/>
        <end position="243"/>
    </location>
</feature>
<accession>A0AAW0HFC0</accession>
<dbReference type="GO" id="GO:0005886">
    <property type="term" value="C:plasma membrane"/>
    <property type="evidence" value="ECO:0007669"/>
    <property type="project" value="TreeGrafter"/>
</dbReference>
<dbReference type="InterPro" id="IPR013151">
    <property type="entry name" value="Immunoglobulin_dom"/>
</dbReference>
<feature type="region of interest" description="Disordered" evidence="5">
    <location>
        <begin position="211"/>
        <end position="243"/>
    </location>
</feature>
<evidence type="ECO:0000256" key="2">
    <source>
        <dbReference type="ARBA" id="ARBA00023157"/>
    </source>
</evidence>
<protein>
    <recommendedName>
        <fullName evidence="7">Immunoglobulin domain-containing protein</fullName>
    </recommendedName>
</protein>
<dbReference type="InterPro" id="IPR003599">
    <property type="entry name" value="Ig_sub"/>
</dbReference>
<evidence type="ECO:0000256" key="3">
    <source>
        <dbReference type="ARBA" id="ARBA00023180"/>
    </source>
</evidence>
<gene>
    <name evidence="8" type="ORF">U0070_017959</name>
</gene>
<evidence type="ECO:0000313" key="8">
    <source>
        <dbReference type="EMBL" id="KAK7800196.1"/>
    </source>
</evidence>
<feature type="signal peptide" evidence="6">
    <location>
        <begin position="1"/>
        <end position="31"/>
    </location>
</feature>
<evidence type="ECO:0000256" key="6">
    <source>
        <dbReference type="SAM" id="SignalP"/>
    </source>
</evidence>
<dbReference type="AlphaFoldDB" id="A0AAW0HFC0"/>
<dbReference type="SUPFAM" id="SSF48726">
    <property type="entry name" value="Immunoglobulin"/>
    <property type="match status" value="2"/>
</dbReference>
<dbReference type="Proteomes" id="UP001488838">
    <property type="component" value="Unassembled WGS sequence"/>
</dbReference>
<evidence type="ECO:0000256" key="1">
    <source>
        <dbReference type="ARBA" id="ARBA00022729"/>
    </source>
</evidence>
<keyword evidence="9" id="KW-1185">Reference proteome</keyword>
<dbReference type="InterPro" id="IPR050412">
    <property type="entry name" value="Ig-like_Receptors_ImmuneReg"/>
</dbReference>
<dbReference type="Gene3D" id="2.60.40.10">
    <property type="entry name" value="Immunoglobulins"/>
    <property type="match status" value="2"/>
</dbReference>
<keyword evidence="1 6" id="KW-0732">Signal</keyword>
<dbReference type="EMBL" id="JBBHLL010000565">
    <property type="protein sequence ID" value="KAK7800196.1"/>
    <property type="molecule type" value="Genomic_DNA"/>
</dbReference>
<comment type="caution">
    <text evidence="8">The sequence shown here is derived from an EMBL/GenBank/DDBJ whole genome shotgun (WGS) entry which is preliminary data.</text>
</comment>
<dbReference type="PANTHER" id="PTHR11738:SF113">
    <property type="entry name" value="KILLER CELL IMMUNOGLOBULIN-LIKE RECEPTOR 2DL4"/>
    <property type="match status" value="1"/>
</dbReference>
<sequence length="243" mass="27252">MKRRRDAEHIGGRTSLFFSLNLHLLFPTVESKKPFLSAWPSPIVHVGEHVVLHCQSELRFEMFSLFKEHRGHILQMQNLKSQQSFLIDPVTREHAGIYRCQGFYSKSPYGSSALSDNLVIVVTGIYRKSSLLALPAPLVKSGGAVTLKYSSEIVFETFILVLHRKGLRADPLYLVGESHDGGVQANVSIAPVMTVHAGTCRCYGSVSDQPYEWSDPSDSLNIKITGERESRGREQEHTIKSER</sequence>
<feature type="domain" description="Immunoglobulin" evidence="7">
    <location>
        <begin position="39"/>
        <end position="123"/>
    </location>
</feature>
<keyword evidence="4" id="KW-0393">Immunoglobulin domain</keyword>